<keyword evidence="1" id="KW-0732">Signal</keyword>
<comment type="caution">
    <text evidence="2">The sequence shown here is derived from an EMBL/GenBank/DDBJ whole genome shotgun (WGS) entry which is preliminary data.</text>
</comment>
<accession>A0A9N8HQH2</accession>
<evidence type="ECO:0008006" key="4">
    <source>
        <dbReference type="Google" id="ProtNLM"/>
    </source>
</evidence>
<dbReference type="AlphaFoldDB" id="A0A9N8HQH2"/>
<feature type="signal peptide" evidence="1">
    <location>
        <begin position="1"/>
        <end position="24"/>
    </location>
</feature>
<reference evidence="2" key="1">
    <citation type="submission" date="2020-06" db="EMBL/GenBank/DDBJ databases">
        <authorList>
            <consortium name="Plant Systems Biology data submission"/>
        </authorList>
    </citation>
    <scope>NUCLEOTIDE SEQUENCE</scope>
    <source>
        <strain evidence="2">D6</strain>
    </source>
</reference>
<organism evidence="2 3">
    <name type="scientific">Seminavis robusta</name>
    <dbReference type="NCBI Taxonomy" id="568900"/>
    <lineage>
        <taxon>Eukaryota</taxon>
        <taxon>Sar</taxon>
        <taxon>Stramenopiles</taxon>
        <taxon>Ochrophyta</taxon>
        <taxon>Bacillariophyta</taxon>
        <taxon>Bacillariophyceae</taxon>
        <taxon>Bacillariophycidae</taxon>
        <taxon>Naviculales</taxon>
        <taxon>Naviculaceae</taxon>
        <taxon>Seminavis</taxon>
    </lineage>
</organism>
<evidence type="ECO:0000256" key="1">
    <source>
        <dbReference type="SAM" id="SignalP"/>
    </source>
</evidence>
<protein>
    <recommendedName>
        <fullName evidence="4">Secreted protein</fullName>
    </recommendedName>
</protein>
<sequence>MIAVARHWVLVVVVLVALRHGAMLLVAARSVSCHAADDLRKTCGIESNRFVIEVRFSIFQDLAGLDPVQFSRVKSPSATRPTGTCTTTPIRTGTGPLAAVRSREFKQ</sequence>
<dbReference type="Proteomes" id="UP001153069">
    <property type="component" value="Unassembled WGS sequence"/>
</dbReference>
<evidence type="ECO:0000313" key="3">
    <source>
        <dbReference type="Proteomes" id="UP001153069"/>
    </source>
</evidence>
<name>A0A9N8HQH2_9STRA</name>
<feature type="chain" id="PRO_5040207083" description="Secreted protein" evidence="1">
    <location>
        <begin position="25"/>
        <end position="107"/>
    </location>
</feature>
<proteinExistence type="predicted"/>
<keyword evidence="3" id="KW-1185">Reference proteome</keyword>
<evidence type="ECO:0000313" key="2">
    <source>
        <dbReference type="EMBL" id="CAB9522296.1"/>
    </source>
</evidence>
<gene>
    <name evidence="2" type="ORF">SEMRO_1288_G259562.1</name>
</gene>
<dbReference type="EMBL" id="CAICTM010001286">
    <property type="protein sequence ID" value="CAB9522296.1"/>
    <property type="molecule type" value="Genomic_DNA"/>
</dbReference>